<dbReference type="KEGG" id="saci:Sinac_4086"/>
<dbReference type="RefSeq" id="WP_015247430.1">
    <property type="nucleotide sequence ID" value="NC_019892.1"/>
</dbReference>
<dbReference type="AlphaFoldDB" id="L0DHZ5"/>
<dbReference type="HOGENOM" id="CLU_1389394_0_0_0"/>
<sequence length="196" mass="22082">MAAATSMIFDRETSSTPPLGEVEFGRQGSEFCGRPTPNTLQSLMLWPNSIRRAIVMLIETSLFSWSKQVGRPCGAVAAPKEIGPGPRLQEHRKYLQKLERDGEISTELENTAWRILLDLLDAAGSSLAIPDACPGSDGQLLYTWDQAEHHLELEMFPDRHVEFFYRNRRTGGLWEHEQDVTDGLPLDTIAKLRLFT</sequence>
<dbReference type="OrthoDB" id="10011140at2"/>
<protein>
    <submittedName>
        <fullName evidence="2">Uncharacterized protein</fullName>
    </submittedName>
</protein>
<name>L0DHZ5_SINAD</name>
<dbReference type="Proteomes" id="UP000010798">
    <property type="component" value="Chromosome"/>
</dbReference>
<evidence type="ECO:0000313" key="2">
    <source>
        <dbReference type="EMBL" id="AGA28301.1"/>
    </source>
</evidence>
<feature type="region of interest" description="Disordered" evidence="1">
    <location>
        <begin position="1"/>
        <end position="20"/>
    </location>
</feature>
<evidence type="ECO:0000256" key="1">
    <source>
        <dbReference type="SAM" id="MobiDB-lite"/>
    </source>
</evidence>
<gene>
    <name evidence="2" type="ordered locus">Sinac_4086</name>
</gene>
<evidence type="ECO:0000313" key="3">
    <source>
        <dbReference type="Proteomes" id="UP000010798"/>
    </source>
</evidence>
<accession>L0DHZ5</accession>
<reference evidence="2 3" key="1">
    <citation type="submission" date="2012-02" db="EMBL/GenBank/DDBJ databases">
        <title>Complete sequence of chromosome of Singulisphaera acidiphila DSM 18658.</title>
        <authorList>
            <consortium name="US DOE Joint Genome Institute (JGI-PGF)"/>
            <person name="Lucas S."/>
            <person name="Copeland A."/>
            <person name="Lapidus A."/>
            <person name="Glavina del Rio T."/>
            <person name="Dalin E."/>
            <person name="Tice H."/>
            <person name="Bruce D."/>
            <person name="Goodwin L."/>
            <person name="Pitluck S."/>
            <person name="Peters L."/>
            <person name="Ovchinnikova G."/>
            <person name="Chertkov O."/>
            <person name="Kyrpides N."/>
            <person name="Mavromatis K."/>
            <person name="Ivanova N."/>
            <person name="Brettin T."/>
            <person name="Detter J.C."/>
            <person name="Han C."/>
            <person name="Larimer F."/>
            <person name="Land M."/>
            <person name="Hauser L."/>
            <person name="Markowitz V."/>
            <person name="Cheng J.-F."/>
            <person name="Hugenholtz P."/>
            <person name="Woyke T."/>
            <person name="Wu D."/>
            <person name="Tindall B."/>
            <person name="Pomrenke H."/>
            <person name="Brambilla E."/>
            <person name="Klenk H.-P."/>
            <person name="Eisen J.A."/>
        </authorList>
    </citation>
    <scope>NUCLEOTIDE SEQUENCE [LARGE SCALE GENOMIC DNA]</scope>
    <source>
        <strain evidence="3">ATCC BAA-1392 / DSM 18658 / VKM B-2454 / MOB10</strain>
    </source>
</reference>
<proteinExistence type="predicted"/>
<keyword evidence="3" id="KW-1185">Reference proteome</keyword>
<dbReference type="STRING" id="886293.Sinac_4086"/>
<dbReference type="EMBL" id="CP003364">
    <property type="protein sequence ID" value="AGA28301.1"/>
    <property type="molecule type" value="Genomic_DNA"/>
</dbReference>
<organism evidence="2 3">
    <name type="scientific">Singulisphaera acidiphila (strain ATCC BAA-1392 / DSM 18658 / VKM B-2454 / MOB10)</name>
    <dbReference type="NCBI Taxonomy" id="886293"/>
    <lineage>
        <taxon>Bacteria</taxon>
        <taxon>Pseudomonadati</taxon>
        <taxon>Planctomycetota</taxon>
        <taxon>Planctomycetia</taxon>
        <taxon>Isosphaerales</taxon>
        <taxon>Isosphaeraceae</taxon>
        <taxon>Singulisphaera</taxon>
    </lineage>
</organism>